<evidence type="ECO:0000313" key="2">
    <source>
        <dbReference type="EMBL" id="MEY8040086.1"/>
    </source>
</evidence>
<dbReference type="EMBL" id="JBGEHV010000017">
    <property type="protein sequence ID" value="MEY8040086.1"/>
    <property type="molecule type" value="Genomic_DNA"/>
</dbReference>
<protein>
    <submittedName>
        <fullName evidence="2">DUF6624 domain-containing protein</fullName>
    </submittedName>
</protein>
<evidence type="ECO:0000256" key="1">
    <source>
        <dbReference type="SAM" id="MobiDB-lite"/>
    </source>
</evidence>
<organism evidence="2 3">
    <name type="scientific">Saccharopolyspora cebuensis</name>
    <dbReference type="NCBI Taxonomy" id="418759"/>
    <lineage>
        <taxon>Bacteria</taxon>
        <taxon>Bacillati</taxon>
        <taxon>Actinomycetota</taxon>
        <taxon>Actinomycetes</taxon>
        <taxon>Pseudonocardiales</taxon>
        <taxon>Pseudonocardiaceae</taxon>
        <taxon>Saccharopolyspora</taxon>
    </lineage>
</organism>
<reference evidence="2 3" key="1">
    <citation type="submission" date="2024-08" db="EMBL/GenBank/DDBJ databases">
        <title>Genome mining of Saccharopolyspora cebuensis PGLac3 from Nigerian medicinal plant.</title>
        <authorList>
            <person name="Ezeobiora C.E."/>
            <person name="Igbokwe N.H."/>
            <person name="Amin D.H."/>
            <person name="Mendie U.E."/>
        </authorList>
    </citation>
    <scope>NUCLEOTIDE SEQUENCE [LARGE SCALE GENOMIC DNA]</scope>
    <source>
        <strain evidence="2 3">PGLac3</strain>
    </source>
</reference>
<dbReference type="InterPro" id="IPR046732">
    <property type="entry name" value="DUF6624"/>
</dbReference>
<name>A0ABV4CGE2_9PSEU</name>
<proteinExistence type="predicted"/>
<accession>A0ABV4CGE2</accession>
<keyword evidence="3" id="KW-1185">Reference proteome</keyword>
<feature type="region of interest" description="Disordered" evidence="1">
    <location>
        <begin position="1"/>
        <end position="36"/>
    </location>
</feature>
<dbReference type="Pfam" id="PF20329">
    <property type="entry name" value="DUF6624"/>
    <property type="match status" value="1"/>
</dbReference>
<feature type="region of interest" description="Disordered" evidence="1">
    <location>
        <begin position="120"/>
        <end position="171"/>
    </location>
</feature>
<dbReference type="RefSeq" id="WP_369774822.1">
    <property type="nucleotide sequence ID" value="NZ_JBGEHV010000017.1"/>
</dbReference>
<dbReference type="Proteomes" id="UP001564626">
    <property type="component" value="Unassembled WGS sequence"/>
</dbReference>
<feature type="compositionally biased region" description="Basic and acidic residues" evidence="1">
    <location>
        <begin position="8"/>
        <end position="24"/>
    </location>
</feature>
<evidence type="ECO:0000313" key="3">
    <source>
        <dbReference type="Proteomes" id="UP001564626"/>
    </source>
</evidence>
<gene>
    <name evidence="2" type="ORF">AB8O55_11830</name>
</gene>
<sequence>MSNPPQHPDLRTELLDRAERDRQARSALSNPPTPQEWARVRAVDAENTPWLRAIIDEHGWPGSTLVGTDGAHAAWLLAQHAPPELRRHWLPLLHEAVQADHASPVDLAYLDDRVRTDQQLPQRHGTQWRVDGPETRLLPLDDPPQVNTRRRALGLPEIPDNDLTNALPPCD</sequence>
<comment type="caution">
    <text evidence="2">The sequence shown here is derived from an EMBL/GenBank/DDBJ whole genome shotgun (WGS) entry which is preliminary data.</text>
</comment>